<sequence length="163" mass="18312">MSTQRERFEQILRQVVAPDYIEDVLSIEGDGYAEYGTVLAWDVFQMAEKLSTEKVDNPVETSPLTSATRDVLAERVRQMEIEWWTPERDDLHTSGELAEAAAAYASEAARSFGGLPGSWPWALEWWKPTTPRRNLVKAGALILAEIERLDRAVSATASDKEDL</sequence>
<evidence type="ECO:0000313" key="1">
    <source>
        <dbReference type="EMBL" id="BCF88724.1"/>
    </source>
</evidence>
<dbReference type="AlphaFoldDB" id="A0A7I8BJ26"/>
<dbReference type="RefSeq" id="WP_180719713.1">
    <property type="nucleotide sequence ID" value="NZ_AP023174.1"/>
</dbReference>
<proteinExistence type="predicted"/>
<gene>
    <name evidence="1" type="ORF">PPGU16_17910</name>
</gene>
<name>A0A7I8BJ26_9BURK</name>
<keyword evidence="2" id="KW-1185">Reference proteome</keyword>
<protein>
    <submittedName>
        <fullName evidence="1">Uncharacterized protein</fullName>
    </submittedName>
</protein>
<evidence type="ECO:0000313" key="2">
    <source>
        <dbReference type="Proteomes" id="UP000510888"/>
    </source>
</evidence>
<dbReference type="EMBL" id="AP023174">
    <property type="protein sequence ID" value="BCF88724.1"/>
    <property type="molecule type" value="Genomic_DNA"/>
</dbReference>
<dbReference type="KEGG" id="plad:PPGU16_17910"/>
<reference evidence="1 2" key="1">
    <citation type="journal article" date="2020" name="Genes (Basel)">
        <title>Genomic Comparison of Insect Gut Symbionts from Divergent Burkholderia Subclades.</title>
        <authorList>
            <person name="Takeshita K."/>
            <person name="Kikuchi Y."/>
        </authorList>
    </citation>
    <scope>NUCLEOTIDE SEQUENCE [LARGE SCALE GENOMIC DNA]</scope>
    <source>
        <strain evidence="1 2">PGU16</strain>
    </source>
</reference>
<accession>A0A7I8BJ26</accession>
<dbReference type="Proteomes" id="UP000510888">
    <property type="component" value="Chromosome 1"/>
</dbReference>
<organism evidence="1 2">
    <name type="scientific">Paraburkholderia largidicola</name>
    <dbReference type="NCBI Taxonomy" id="3014751"/>
    <lineage>
        <taxon>Bacteria</taxon>
        <taxon>Pseudomonadati</taxon>
        <taxon>Pseudomonadota</taxon>
        <taxon>Betaproteobacteria</taxon>
        <taxon>Burkholderiales</taxon>
        <taxon>Burkholderiaceae</taxon>
        <taxon>Paraburkholderia</taxon>
    </lineage>
</organism>